<organism evidence="5 6">
    <name type="scientific">Limulus polyphemus</name>
    <name type="common">Atlantic horseshoe crab</name>
    <dbReference type="NCBI Taxonomy" id="6850"/>
    <lineage>
        <taxon>Eukaryota</taxon>
        <taxon>Metazoa</taxon>
        <taxon>Ecdysozoa</taxon>
        <taxon>Arthropoda</taxon>
        <taxon>Chelicerata</taxon>
        <taxon>Merostomata</taxon>
        <taxon>Xiphosura</taxon>
        <taxon>Limulidae</taxon>
        <taxon>Limulus</taxon>
    </lineage>
</organism>
<dbReference type="PANTHER" id="PTHR24255:SF31">
    <property type="entry name" value="CUBILIN-LIKE PROTEIN"/>
    <property type="match status" value="1"/>
</dbReference>
<feature type="domain" description="CUB" evidence="4">
    <location>
        <begin position="571"/>
        <end position="679"/>
    </location>
</feature>
<dbReference type="SUPFAM" id="SSF49854">
    <property type="entry name" value="Spermadhesin, CUB domain"/>
    <property type="match status" value="11"/>
</dbReference>
<feature type="compositionally biased region" description="Pro residues" evidence="3">
    <location>
        <begin position="1206"/>
        <end position="1223"/>
    </location>
</feature>
<keyword evidence="5" id="KW-1185">Reference proteome</keyword>
<feature type="non-terminal residue" evidence="6">
    <location>
        <position position="1"/>
    </location>
</feature>
<dbReference type="Pfam" id="PF00431">
    <property type="entry name" value="CUB"/>
    <property type="match status" value="11"/>
</dbReference>
<feature type="domain" description="CUB" evidence="4">
    <location>
        <begin position="946"/>
        <end position="1056"/>
    </location>
</feature>
<evidence type="ECO:0000256" key="1">
    <source>
        <dbReference type="ARBA" id="ARBA00023157"/>
    </source>
</evidence>
<evidence type="ECO:0000313" key="5">
    <source>
        <dbReference type="Proteomes" id="UP000694941"/>
    </source>
</evidence>
<feature type="region of interest" description="Disordered" evidence="3">
    <location>
        <begin position="1192"/>
        <end position="1225"/>
    </location>
</feature>
<feature type="region of interest" description="Disordered" evidence="3">
    <location>
        <begin position="1337"/>
        <end position="1358"/>
    </location>
</feature>
<dbReference type="SMART" id="SM00042">
    <property type="entry name" value="CUB"/>
    <property type="match status" value="10"/>
</dbReference>
<dbReference type="PROSITE" id="PS01180">
    <property type="entry name" value="CUB"/>
    <property type="match status" value="11"/>
</dbReference>
<evidence type="ECO:0000256" key="3">
    <source>
        <dbReference type="SAM" id="MobiDB-lite"/>
    </source>
</evidence>
<feature type="domain" description="CUB" evidence="4">
    <location>
        <begin position="446"/>
        <end position="554"/>
    </location>
</feature>
<dbReference type="PANTHER" id="PTHR24255">
    <property type="entry name" value="COMPLEMENT COMPONENT 1, S SUBCOMPONENT-RELATED"/>
    <property type="match status" value="1"/>
</dbReference>
<feature type="domain" description="CUB" evidence="4">
    <location>
        <begin position="697"/>
        <end position="805"/>
    </location>
</feature>
<gene>
    <name evidence="6" type="primary">LOC111087884</name>
</gene>
<name>A0ABM1T7L3_LIMPO</name>
<dbReference type="CDD" id="cd00041">
    <property type="entry name" value="CUB"/>
    <property type="match status" value="11"/>
</dbReference>
<feature type="domain" description="CUB" evidence="4">
    <location>
        <begin position="823"/>
        <end position="930"/>
    </location>
</feature>
<dbReference type="GeneID" id="111087884"/>
<dbReference type="RefSeq" id="XP_022251869.1">
    <property type="nucleotide sequence ID" value="XM_022396161.1"/>
</dbReference>
<comment type="caution">
    <text evidence="2">Lacks conserved residue(s) required for the propagation of feature annotation.</text>
</comment>
<keyword evidence="1" id="KW-1015">Disulfide bond</keyword>
<feature type="domain" description="CUB" evidence="4">
    <location>
        <begin position="10"/>
        <end position="121"/>
    </location>
</feature>
<dbReference type="Proteomes" id="UP000694941">
    <property type="component" value="Unplaced"/>
</dbReference>
<protein>
    <submittedName>
        <fullName evidence="6">Cubilin-like</fullName>
    </submittedName>
</protein>
<feature type="domain" description="CUB" evidence="4">
    <location>
        <begin position="136"/>
        <end position="205"/>
    </location>
</feature>
<dbReference type="Gene3D" id="2.60.120.290">
    <property type="entry name" value="Spermadhesin, CUB domain"/>
    <property type="match status" value="11"/>
</dbReference>
<feature type="domain" description="CUB" evidence="4">
    <location>
        <begin position="1078"/>
        <end position="1186"/>
    </location>
</feature>
<dbReference type="InterPro" id="IPR000859">
    <property type="entry name" value="CUB_dom"/>
</dbReference>
<dbReference type="InterPro" id="IPR035914">
    <property type="entry name" value="Sperma_CUB_dom_sf"/>
</dbReference>
<feature type="domain" description="CUB" evidence="4">
    <location>
        <begin position="1361"/>
        <end position="1470"/>
    </location>
</feature>
<feature type="domain" description="CUB" evidence="4">
    <location>
        <begin position="220"/>
        <end position="329"/>
    </location>
</feature>
<evidence type="ECO:0000256" key="2">
    <source>
        <dbReference type="PROSITE-ProRule" id="PRU00059"/>
    </source>
</evidence>
<evidence type="ECO:0000313" key="6">
    <source>
        <dbReference type="RefSeq" id="XP_022251869.1"/>
    </source>
</evidence>
<feature type="domain" description="CUB" evidence="4">
    <location>
        <begin position="1227"/>
        <end position="1335"/>
    </location>
</feature>
<evidence type="ECO:0000259" key="4">
    <source>
        <dbReference type="PROSITE" id="PS01180"/>
    </source>
</evidence>
<proteinExistence type="predicted"/>
<accession>A0ABM1T7L3</accession>
<sequence length="1504" mass="173133">TAVGVSNGVCDFCLYEGEGNFSSYGYPAPYRSNLECTYRIKRVDDSCELEVIFHDFDLTSYDTGTCTEDYLLVDDRRFCGNSWRGKSTTINFPRQLKELTFYFHSNNVISGGGFWIEVKRKPGTCTGVSARLLSSCDLTFFEENFFLRSPNYPDNYPTFTVCHYEVRRVDNDICGLEMKFLKFDIEPSDSCVYDYLKVDEKKLCGVITSEAVMLPPPPSCNICTESHKGEIHSYGYPNEYRNNLVCKYSIEEHNESYCSVTFNVVDFDVDYTPGCIGDYLELEDQRFCGNELQGHSRTVSFRGRQSITLVFQTDSVSVKRGFKINFQQHRCSGIRAPSVTGSNIQNHKDPSTVLDSSNAFERLNADPDREFEVFGSAPPPIGPKPTSLRETAESLSESNFDFETEEKILHFHSDGANPRPGFFIQVHQKECDSRTGRPILPTRRSCDRDFSARVFELTSVNYPEDYENLLNCHYSVKKYSNDVCSLELMFLDFSLQDGPNCLHDSLQINNELICGDISRGTVRSFEFRGQRTIIHFYSDAFVTNRGFRIRVTQKECIPSVTSPPFVSPTYCNKKFTAQEFEITSVNYPNNYNDNLNCRYTIVQHSDLICRLELTFEDFNIQESPGCSDDYLEVDGDRLCGQLRANTRQTIEFFEAAKVLSFHSDDHRNEKGYKIHVVQRECETFTTRTPFLPENGFCSDVYARKEFYLSSVNYPRNYDNNLDCSYVVRRHDNKVCSLRLQFLDFDVESSTDCEYDYLNVDGQKLCGTLPAGTFRTYDFQSFEKVIQFRTDSASSRPGFRIRVTQEECSGTSAPTLTTPLSKDCNRIFRELEFDIRSEEYPQEYPNNRDCQYTIYRQNNVCQLELTFISFDVEGNGDCRYDYLHVDGETLCGVLPVGESRILDFETSKKVIEFHSDSATTRQGFHIRARQVPCSTDRFPPGNSGESCDKTYDALEGVVQSHGYPRNYPRNLVCTYYFRPRPGYCHVVLKFSDFQLQSSRGLCEEDYLEINEQRYCGRQLIGQTKTLKISGGRDQAIVRFFTDDKFEDRGFKATYRQVSCSGDRPFSPPPPPFIPSGVSCDRLYASVEFEIMSPNFPDNYRNNLDCRYTILRISNRICNLRMTFESFDVESANSCEYDYLEIDGQPVCGILPRSSVREYEFRNFEFIMRFHSDSAESRPGFKIHVQQTDCREHFPPPPPYPKLSGPDRPLPPRPPPPPPRRPPISPTNCDDIINRPVFELQSVNFPDPYSNNLNCRYTIKRFGESVCQLELELVRFDLEPSADCQFDYLAVGDERLCGSLPRNSIRTFDFPKFEKKIYFRSDERAPGRGFLIRGRQIDCPRMPPRPRPRPRPPVLPSDPRELCDDEFSSEKFVLRSPGYPQSYPNNINCHYLIRKNNPGVCALDLTVQSFHLEENQNCDYDYLDIKGHKFCGQVPSGSIRRIYFEGPDSLRIYFYSDKATNRPGFSIGVQQITHCLKTTYNIGTSITTTSTLRLLPATRKRTLHES</sequence>
<reference evidence="6" key="1">
    <citation type="submission" date="2025-08" db="UniProtKB">
        <authorList>
            <consortium name="RefSeq"/>
        </authorList>
    </citation>
    <scope>IDENTIFICATION</scope>
    <source>
        <tissue evidence="6">Muscle</tissue>
    </source>
</reference>